<dbReference type="Pfam" id="PF08284">
    <property type="entry name" value="RVP_2"/>
    <property type="match status" value="1"/>
</dbReference>
<dbReference type="InterPro" id="IPR021109">
    <property type="entry name" value="Peptidase_aspartic_dom_sf"/>
</dbReference>
<dbReference type="SUPFAM" id="SSF50630">
    <property type="entry name" value="Acid proteases"/>
    <property type="match status" value="1"/>
</dbReference>
<gene>
    <name evidence="1" type="ORF">M378DRAFT_187566</name>
</gene>
<protein>
    <submittedName>
        <fullName evidence="1">Uncharacterized protein</fullName>
    </submittedName>
</protein>
<dbReference type="Proteomes" id="UP000054549">
    <property type="component" value="Unassembled WGS sequence"/>
</dbReference>
<dbReference type="Gene3D" id="2.40.70.10">
    <property type="entry name" value="Acid Proteases"/>
    <property type="match status" value="1"/>
</dbReference>
<sequence length="243" mass="27329">MERTSMHVRDFTRRVPKPIVVTILINGQPARALIDCGSDGDFISTILADQLKLKRDILAKPLTVRLAVRGSRSKITSSTNVNFQYQGINEDRRFDVSNLDNYDIILGTPFIYQHQVLVGMNPTRIVVGSDESLELCGTDVTEISSAAADIFEDDLEKVRIMLKKEAEDLCPDTATTALPPLRAINHVIPLIDDGKIYRYRLARCPEALKPLWRKKRDEYLANGRWRWASGNPSSPLMVLMCSG</sequence>
<dbReference type="STRING" id="946122.A0A0C2SEJ0"/>
<evidence type="ECO:0000313" key="2">
    <source>
        <dbReference type="Proteomes" id="UP000054549"/>
    </source>
</evidence>
<dbReference type="HOGENOM" id="CLU_047281_0_0_1"/>
<organism evidence="1 2">
    <name type="scientific">Amanita muscaria (strain Koide BX008)</name>
    <dbReference type="NCBI Taxonomy" id="946122"/>
    <lineage>
        <taxon>Eukaryota</taxon>
        <taxon>Fungi</taxon>
        <taxon>Dikarya</taxon>
        <taxon>Basidiomycota</taxon>
        <taxon>Agaricomycotina</taxon>
        <taxon>Agaricomycetes</taxon>
        <taxon>Agaricomycetidae</taxon>
        <taxon>Agaricales</taxon>
        <taxon>Pluteineae</taxon>
        <taxon>Amanitaceae</taxon>
        <taxon>Amanita</taxon>
    </lineage>
</organism>
<dbReference type="CDD" id="cd00303">
    <property type="entry name" value="retropepsin_like"/>
    <property type="match status" value="1"/>
</dbReference>
<dbReference type="EMBL" id="KN818284">
    <property type="protein sequence ID" value="KIL61460.1"/>
    <property type="molecule type" value="Genomic_DNA"/>
</dbReference>
<keyword evidence="2" id="KW-1185">Reference proteome</keyword>
<reference evidence="1 2" key="1">
    <citation type="submission" date="2014-04" db="EMBL/GenBank/DDBJ databases">
        <title>Evolutionary Origins and Diversification of the Mycorrhizal Mutualists.</title>
        <authorList>
            <consortium name="DOE Joint Genome Institute"/>
            <consortium name="Mycorrhizal Genomics Consortium"/>
            <person name="Kohler A."/>
            <person name="Kuo A."/>
            <person name="Nagy L.G."/>
            <person name="Floudas D."/>
            <person name="Copeland A."/>
            <person name="Barry K.W."/>
            <person name="Cichocki N."/>
            <person name="Veneault-Fourrey C."/>
            <person name="LaButti K."/>
            <person name="Lindquist E.A."/>
            <person name="Lipzen A."/>
            <person name="Lundell T."/>
            <person name="Morin E."/>
            <person name="Murat C."/>
            <person name="Riley R."/>
            <person name="Ohm R."/>
            <person name="Sun H."/>
            <person name="Tunlid A."/>
            <person name="Henrissat B."/>
            <person name="Grigoriev I.V."/>
            <person name="Hibbett D.S."/>
            <person name="Martin F."/>
        </authorList>
    </citation>
    <scope>NUCLEOTIDE SEQUENCE [LARGE SCALE GENOMIC DNA]</scope>
    <source>
        <strain evidence="1 2">Koide BX008</strain>
    </source>
</reference>
<evidence type="ECO:0000313" key="1">
    <source>
        <dbReference type="EMBL" id="KIL61460.1"/>
    </source>
</evidence>
<dbReference type="OrthoDB" id="1750432at2759"/>
<dbReference type="AlphaFoldDB" id="A0A0C2SEJ0"/>
<dbReference type="InParanoid" id="A0A0C2SEJ0"/>
<name>A0A0C2SEJ0_AMAMK</name>
<accession>A0A0C2SEJ0</accession>
<proteinExistence type="predicted"/>